<feature type="region of interest" description="Disordered" evidence="1">
    <location>
        <begin position="151"/>
        <end position="171"/>
    </location>
</feature>
<feature type="compositionally biased region" description="Low complexity" evidence="1">
    <location>
        <begin position="96"/>
        <end position="110"/>
    </location>
</feature>
<proteinExistence type="predicted"/>
<feature type="compositionally biased region" description="Polar residues" evidence="1">
    <location>
        <begin position="1"/>
        <end position="14"/>
    </location>
</feature>
<feature type="region of interest" description="Disordered" evidence="1">
    <location>
        <begin position="76"/>
        <end position="136"/>
    </location>
</feature>
<dbReference type="RefSeq" id="XP_012862378.1">
    <property type="nucleotide sequence ID" value="XM_013006924.2"/>
</dbReference>
<sequence>MWMKQQTPPQSSRMSPRASLQVGEHAAVGPAASGAGGSAEGLEEMTAVPPARRVGCTWARTPGPYAGALREAVSRIRRHTAPDSDSDEAAELSVHSGSSDASDTEASSTSWRSEHTPPGAGCSTGPPREGMKRVELREGIREILGVISRKEEALLRMGATQRSPQGNRERR</sequence>
<reference evidence="3" key="1">
    <citation type="submission" date="2025-08" db="UniProtKB">
        <authorList>
            <consortium name="RefSeq"/>
        </authorList>
    </citation>
    <scope>IDENTIFICATION</scope>
</reference>
<gene>
    <name evidence="3" type="primary">DDN</name>
</gene>
<dbReference type="PANTHER" id="PTHR16757">
    <property type="entry name" value="DENDRIN"/>
    <property type="match status" value="1"/>
</dbReference>
<accession>A0ABM0ZSM1</accession>
<dbReference type="GeneID" id="101652956"/>
<dbReference type="PANTHER" id="PTHR16757:SF1">
    <property type="entry name" value="DENDRIN"/>
    <property type="match status" value="1"/>
</dbReference>
<name>A0ABM0ZSM1_ECHTE</name>
<evidence type="ECO:0000313" key="3">
    <source>
        <dbReference type="RefSeq" id="XP_012862378.1"/>
    </source>
</evidence>
<feature type="region of interest" description="Disordered" evidence="1">
    <location>
        <begin position="1"/>
        <end position="50"/>
    </location>
</feature>
<keyword evidence="2" id="KW-1185">Reference proteome</keyword>
<evidence type="ECO:0000313" key="2">
    <source>
        <dbReference type="Proteomes" id="UP000694863"/>
    </source>
</evidence>
<dbReference type="Pfam" id="PF15498">
    <property type="entry name" value="Dendrin"/>
    <property type="match status" value="1"/>
</dbReference>
<protein>
    <submittedName>
        <fullName evidence="3">Dendrin</fullName>
    </submittedName>
</protein>
<dbReference type="Proteomes" id="UP000694863">
    <property type="component" value="Unplaced"/>
</dbReference>
<organism evidence="2 3">
    <name type="scientific">Echinops telfairi</name>
    <name type="common">Lesser hedgehog tenrec</name>
    <dbReference type="NCBI Taxonomy" id="9371"/>
    <lineage>
        <taxon>Eukaryota</taxon>
        <taxon>Metazoa</taxon>
        <taxon>Chordata</taxon>
        <taxon>Craniata</taxon>
        <taxon>Vertebrata</taxon>
        <taxon>Euteleostomi</taxon>
        <taxon>Mammalia</taxon>
        <taxon>Eutheria</taxon>
        <taxon>Afrotheria</taxon>
        <taxon>Tenrecidae</taxon>
        <taxon>Tenrecinae</taxon>
        <taxon>Echinops</taxon>
    </lineage>
</organism>
<evidence type="ECO:0000256" key="1">
    <source>
        <dbReference type="SAM" id="MobiDB-lite"/>
    </source>
</evidence>
<feature type="compositionally biased region" description="Polar residues" evidence="1">
    <location>
        <begin position="160"/>
        <end position="171"/>
    </location>
</feature>
<dbReference type="InterPro" id="IPR026500">
    <property type="entry name" value="Dendrin"/>
</dbReference>